<evidence type="ECO:0000313" key="3">
    <source>
        <dbReference type="EMBL" id="KAK7735530.1"/>
    </source>
</evidence>
<protein>
    <recommendedName>
        <fullName evidence="5">Cutinase</fullName>
    </recommendedName>
</protein>
<dbReference type="SMART" id="SM01110">
    <property type="entry name" value="Cutinase"/>
    <property type="match status" value="1"/>
</dbReference>
<dbReference type="EMBL" id="JAJSPL020000038">
    <property type="protein sequence ID" value="KAK7735530.1"/>
    <property type="molecule type" value="Genomic_DNA"/>
</dbReference>
<dbReference type="Pfam" id="PF01083">
    <property type="entry name" value="Cutinase"/>
    <property type="match status" value="1"/>
</dbReference>
<dbReference type="Proteomes" id="UP001320245">
    <property type="component" value="Unassembled WGS sequence"/>
</dbReference>
<accession>A0AAN9YDX0</accession>
<reference evidence="3 4" key="1">
    <citation type="journal article" date="2023" name="PLoS ONE">
        <title>Cytospora paraplurivora sp. nov. isolated from orchards with fruit tree decline syndrome in Ontario, Canada.</title>
        <authorList>
            <person name="Ilyukhin E."/>
            <person name="Nguyen H.D.T."/>
            <person name="Castle A.J."/>
            <person name="Ellouze W."/>
        </authorList>
    </citation>
    <scope>NUCLEOTIDE SEQUENCE [LARGE SCALE GENOMIC DNA]</scope>
    <source>
        <strain evidence="3 4">FDS-564</strain>
    </source>
</reference>
<keyword evidence="4" id="KW-1185">Reference proteome</keyword>
<dbReference type="PANTHER" id="PTHR33630:SF9">
    <property type="entry name" value="CUTINASE 4"/>
    <property type="match status" value="1"/>
</dbReference>
<dbReference type="AlphaFoldDB" id="A0AAN9YDX0"/>
<gene>
    <name evidence="3" type="ORF">SLS53_007443</name>
</gene>
<evidence type="ECO:0000256" key="2">
    <source>
        <dbReference type="ARBA" id="ARBA00023157"/>
    </source>
</evidence>
<dbReference type="GO" id="GO:0052689">
    <property type="term" value="F:carboxylic ester hydrolase activity"/>
    <property type="evidence" value="ECO:0007669"/>
    <property type="project" value="UniProtKB-ARBA"/>
</dbReference>
<evidence type="ECO:0000256" key="1">
    <source>
        <dbReference type="ARBA" id="ARBA00022801"/>
    </source>
</evidence>
<organism evidence="3 4">
    <name type="scientific">Cytospora paraplurivora</name>
    <dbReference type="NCBI Taxonomy" id="2898453"/>
    <lineage>
        <taxon>Eukaryota</taxon>
        <taxon>Fungi</taxon>
        <taxon>Dikarya</taxon>
        <taxon>Ascomycota</taxon>
        <taxon>Pezizomycotina</taxon>
        <taxon>Sordariomycetes</taxon>
        <taxon>Sordariomycetidae</taxon>
        <taxon>Diaporthales</taxon>
        <taxon>Cytosporaceae</taxon>
        <taxon>Cytospora</taxon>
    </lineage>
</organism>
<name>A0AAN9YDX0_9PEZI</name>
<sequence>MVKDILKLASAAHIIVSRASTESPGTGMLGPIADAVVSACPGSDIVANPYPALLDGYVDSETAGIDNLTLIVRKYRECCPEAGKMVLLGYSQGAQVTADFLCGRSEVGFPGRPAYGGLLADETCLPVADKLISYCDAEDYFCDNGTSADALAIHLGYVEEYGAQAVEYIVNKIGDCDGVGSGA</sequence>
<keyword evidence="2" id="KW-1015">Disulfide bond</keyword>
<evidence type="ECO:0000313" key="4">
    <source>
        <dbReference type="Proteomes" id="UP001320245"/>
    </source>
</evidence>
<dbReference type="SUPFAM" id="SSF53474">
    <property type="entry name" value="alpha/beta-Hydrolases"/>
    <property type="match status" value="1"/>
</dbReference>
<evidence type="ECO:0008006" key="5">
    <source>
        <dbReference type="Google" id="ProtNLM"/>
    </source>
</evidence>
<comment type="caution">
    <text evidence="3">The sequence shown here is derived from an EMBL/GenBank/DDBJ whole genome shotgun (WGS) entry which is preliminary data.</text>
</comment>
<keyword evidence="1" id="KW-0378">Hydrolase</keyword>
<dbReference type="PANTHER" id="PTHR33630">
    <property type="entry name" value="CUTINASE RV1984C-RELATED-RELATED"/>
    <property type="match status" value="1"/>
</dbReference>
<dbReference type="InterPro" id="IPR029058">
    <property type="entry name" value="AB_hydrolase_fold"/>
</dbReference>
<dbReference type="InterPro" id="IPR000675">
    <property type="entry name" value="Cutinase/axe"/>
</dbReference>
<proteinExistence type="predicted"/>
<dbReference type="Gene3D" id="3.40.50.1820">
    <property type="entry name" value="alpha/beta hydrolase"/>
    <property type="match status" value="2"/>
</dbReference>